<gene>
    <name evidence="1" type="ORF">E3N88_15781</name>
</gene>
<proteinExistence type="predicted"/>
<evidence type="ECO:0000313" key="2">
    <source>
        <dbReference type="Proteomes" id="UP000326396"/>
    </source>
</evidence>
<name>A0A5N6NY73_9ASTR</name>
<dbReference type="EMBL" id="SZYD01000008">
    <property type="protein sequence ID" value="KAD5508078.1"/>
    <property type="molecule type" value="Genomic_DNA"/>
</dbReference>
<dbReference type="Proteomes" id="UP000326396">
    <property type="component" value="Linkage Group LG16"/>
</dbReference>
<dbReference type="PANTHER" id="PTHR47718">
    <property type="entry name" value="OS01G0519700 PROTEIN"/>
    <property type="match status" value="1"/>
</dbReference>
<dbReference type="AlphaFoldDB" id="A0A5N6NY73"/>
<sequence>MINLSISIRIDALHLFSSQPKRSVLKILILVQVSVVVTGFVSSIQFARNGCSNADMNSDSMNDQELNVTYDQHGTHMQGVEDVTGRPPYLTGVEHEVMDCKARIKIRAIKDKSTFELYDFVEEHNHGLIHKENLDLSFKRRKLNFSDQEYIAKCRLANVGPTKAHRLQVALKGGHHMVRGTNTYYKNFGRDVSTFIGNKDAQMFMGRMPERSKHMENFTFEYHTIDFEVRGVWNSNIPNAIHELVWNVYLKPFIFESRWKLLVALPPVRS</sequence>
<reference evidence="1 2" key="1">
    <citation type="submission" date="2019-05" db="EMBL/GenBank/DDBJ databases">
        <title>Mikania micrantha, genome provides insights into the molecular mechanism of rapid growth.</title>
        <authorList>
            <person name="Liu B."/>
        </authorList>
    </citation>
    <scope>NUCLEOTIDE SEQUENCE [LARGE SCALE GENOMIC DNA]</scope>
    <source>
        <strain evidence="1">NLD-2019</strain>
        <tissue evidence="1">Leaf</tissue>
    </source>
</reference>
<keyword evidence="2" id="KW-1185">Reference proteome</keyword>
<protein>
    <recommendedName>
        <fullName evidence="3">Protein FAR1-RELATED SEQUENCE</fullName>
    </recommendedName>
</protein>
<evidence type="ECO:0000313" key="1">
    <source>
        <dbReference type="EMBL" id="KAD5508078.1"/>
    </source>
</evidence>
<organism evidence="1 2">
    <name type="scientific">Mikania micrantha</name>
    <name type="common">bitter vine</name>
    <dbReference type="NCBI Taxonomy" id="192012"/>
    <lineage>
        <taxon>Eukaryota</taxon>
        <taxon>Viridiplantae</taxon>
        <taxon>Streptophyta</taxon>
        <taxon>Embryophyta</taxon>
        <taxon>Tracheophyta</taxon>
        <taxon>Spermatophyta</taxon>
        <taxon>Magnoliopsida</taxon>
        <taxon>eudicotyledons</taxon>
        <taxon>Gunneridae</taxon>
        <taxon>Pentapetalae</taxon>
        <taxon>asterids</taxon>
        <taxon>campanulids</taxon>
        <taxon>Asterales</taxon>
        <taxon>Asteraceae</taxon>
        <taxon>Asteroideae</taxon>
        <taxon>Heliantheae alliance</taxon>
        <taxon>Eupatorieae</taxon>
        <taxon>Mikania</taxon>
    </lineage>
</organism>
<accession>A0A5N6NY73</accession>
<comment type="caution">
    <text evidence="1">The sequence shown here is derived from an EMBL/GenBank/DDBJ whole genome shotgun (WGS) entry which is preliminary data.</text>
</comment>
<evidence type="ECO:0008006" key="3">
    <source>
        <dbReference type="Google" id="ProtNLM"/>
    </source>
</evidence>
<dbReference type="PANTHER" id="PTHR47718:SF12">
    <property type="entry name" value="PROTEIN FAR1-RELATED SEQUENCE"/>
    <property type="match status" value="1"/>
</dbReference>